<gene>
    <name evidence="2" type="ORF">E2C01_084121</name>
</gene>
<feature type="region of interest" description="Disordered" evidence="1">
    <location>
        <begin position="1"/>
        <end position="33"/>
    </location>
</feature>
<sequence length="79" mass="8083">MNLAARSASIHSIGGISGEGRSKQHSRGGRDGDGVACCPCREGTVDDSRGGGCDGLKINEITGHLLHGRGCDANMIAFD</sequence>
<evidence type="ECO:0000313" key="3">
    <source>
        <dbReference type="Proteomes" id="UP000324222"/>
    </source>
</evidence>
<keyword evidence="3" id="KW-1185">Reference proteome</keyword>
<evidence type="ECO:0000256" key="1">
    <source>
        <dbReference type="SAM" id="MobiDB-lite"/>
    </source>
</evidence>
<evidence type="ECO:0000313" key="2">
    <source>
        <dbReference type="EMBL" id="MPC89185.1"/>
    </source>
</evidence>
<protein>
    <submittedName>
        <fullName evidence="2">Uncharacterized protein</fullName>
    </submittedName>
</protein>
<comment type="caution">
    <text evidence="2">The sequence shown here is derived from an EMBL/GenBank/DDBJ whole genome shotgun (WGS) entry which is preliminary data.</text>
</comment>
<accession>A0A5B7J360</accession>
<organism evidence="2 3">
    <name type="scientific">Portunus trituberculatus</name>
    <name type="common">Swimming crab</name>
    <name type="synonym">Neptunus trituberculatus</name>
    <dbReference type="NCBI Taxonomy" id="210409"/>
    <lineage>
        <taxon>Eukaryota</taxon>
        <taxon>Metazoa</taxon>
        <taxon>Ecdysozoa</taxon>
        <taxon>Arthropoda</taxon>
        <taxon>Crustacea</taxon>
        <taxon>Multicrustacea</taxon>
        <taxon>Malacostraca</taxon>
        <taxon>Eumalacostraca</taxon>
        <taxon>Eucarida</taxon>
        <taxon>Decapoda</taxon>
        <taxon>Pleocyemata</taxon>
        <taxon>Brachyura</taxon>
        <taxon>Eubrachyura</taxon>
        <taxon>Portunoidea</taxon>
        <taxon>Portunidae</taxon>
        <taxon>Portuninae</taxon>
        <taxon>Portunus</taxon>
    </lineage>
</organism>
<name>A0A5B7J360_PORTR</name>
<reference evidence="2 3" key="1">
    <citation type="submission" date="2019-05" db="EMBL/GenBank/DDBJ databases">
        <title>Another draft genome of Portunus trituberculatus and its Hox gene families provides insights of decapod evolution.</title>
        <authorList>
            <person name="Jeong J.-H."/>
            <person name="Song I."/>
            <person name="Kim S."/>
            <person name="Choi T."/>
            <person name="Kim D."/>
            <person name="Ryu S."/>
            <person name="Kim W."/>
        </authorList>
    </citation>
    <scope>NUCLEOTIDE SEQUENCE [LARGE SCALE GENOMIC DNA]</scope>
    <source>
        <tissue evidence="2">Muscle</tissue>
    </source>
</reference>
<feature type="compositionally biased region" description="Low complexity" evidence="1">
    <location>
        <begin position="1"/>
        <end position="14"/>
    </location>
</feature>
<dbReference type="Proteomes" id="UP000324222">
    <property type="component" value="Unassembled WGS sequence"/>
</dbReference>
<proteinExistence type="predicted"/>
<dbReference type="AlphaFoldDB" id="A0A5B7J360"/>
<dbReference type="EMBL" id="VSRR010080169">
    <property type="protein sequence ID" value="MPC89185.1"/>
    <property type="molecule type" value="Genomic_DNA"/>
</dbReference>